<gene>
    <name evidence="2" type="ORF">D0Y96_18835</name>
</gene>
<accession>A0A372IJY2</accession>
<dbReference type="InterPro" id="IPR029058">
    <property type="entry name" value="AB_hydrolase_fold"/>
</dbReference>
<keyword evidence="1" id="KW-0732">Signal</keyword>
<dbReference type="OrthoDB" id="108468at2"/>
<dbReference type="RefSeq" id="WP_117303099.1">
    <property type="nucleotide sequence ID" value="NZ_QVQT02000007.1"/>
</dbReference>
<comment type="caution">
    <text evidence="2">The sequence shown here is derived from an EMBL/GenBank/DDBJ whole genome shotgun (WGS) entry which is preliminary data.</text>
</comment>
<sequence>MFCRLTAWIACSLLVATAACAQTAQTSDSPGAAGATASPFVAGNLSTTPKWGESWTELSLQKSGLTASAYHAVLLGRYKETGYTRELWRVQWRPNDPVDLYVVLPDGVVKPPVVLYLYDYYFDTERFRSDVWCRQATQGGFAAVGFVSELSGERRHAPRPMKEWFVSNLQETLATTTHDVEMILNYLGSRGDIDVSRAGMYGQGSGGAVAVLAASADPRIVALDLLNPWGDWPDWLKESPELHADERADYLKPQFLRDVSGLDPVSYLPHLKLKALRIQQIMDDPETPAAARERMAAAAPQREDVVQYKDTLAHLNAWRQDGLSGWMQKQLRGTTETASSAR</sequence>
<dbReference type="GO" id="GO:0016787">
    <property type="term" value="F:hydrolase activity"/>
    <property type="evidence" value="ECO:0007669"/>
    <property type="project" value="UniProtKB-KW"/>
</dbReference>
<dbReference type="Gene3D" id="3.40.50.1820">
    <property type="entry name" value="alpha/beta hydrolase"/>
    <property type="match status" value="1"/>
</dbReference>
<evidence type="ECO:0000313" key="3">
    <source>
        <dbReference type="Proteomes" id="UP000264702"/>
    </source>
</evidence>
<dbReference type="SUPFAM" id="SSF53474">
    <property type="entry name" value="alpha/beta-Hydrolases"/>
    <property type="match status" value="1"/>
</dbReference>
<name>A0A372IJY2_9BACT</name>
<dbReference type="Proteomes" id="UP000264702">
    <property type="component" value="Unassembled WGS sequence"/>
</dbReference>
<proteinExistence type="predicted"/>
<evidence type="ECO:0000313" key="2">
    <source>
        <dbReference type="EMBL" id="RFU15188.1"/>
    </source>
</evidence>
<feature type="signal peptide" evidence="1">
    <location>
        <begin position="1"/>
        <end position="21"/>
    </location>
</feature>
<dbReference type="EMBL" id="QVQT01000007">
    <property type="protein sequence ID" value="RFU15188.1"/>
    <property type="molecule type" value="Genomic_DNA"/>
</dbReference>
<reference evidence="2 3" key="1">
    <citation type="submission" date="2018-08" db="EMBL/GenBank/DDBJ databases">
        <title>Acidipila sp. 4G-K13, an acidobacterium isolated from forest soil.</title>
        <authorList>
            <person name="Gao Z.-H."/>
            <person name="Qiu L.-H."/>
        </authorList>
    </citation>
    <scope>NUCLEOTIDE SEQUENCE [LARGE SCALE GENOMIC DNA]</scope>
    <source>
        <strain evidence="2 3">4G-K13</strain>
    </source>
</reference>
<dbReference type="AlphaFoldDB" id="A0A372IJY2"/>
<keyword evidence="3" id="KW-1185">Reference proteome</keyword>
<organism evidence="2 3">
    <name type="scientific">Paracidobacterium acidisoli</name>
    <dbReference type="NCBI Taxonomy" id="2303751"/>
    <lineage>
        <taxon>Bacteria</taxon>
        <taxon>Pseudomonadati</taxon>
        <taxon>Acidobacteriota</taxon>
        <taxon>Terriglobia</taxon>
        <taxon>Terriglobales</taxon>
        <taxon>Acidobacteriaceae</taxon>
        <taxon>Paracidobacterium</taxon>
    </lineage>
</organism>
<evidence type="ECO:0000256" key="1">
    <source>
        <dbReference type="SAM" id="SignalP"/>
    </source>
</evidence>
<feature type="chain" id="PRO_5016681087" evidence="1">
    <location>
        <begin position="22"/>
        <end position="342"/>
    </location>
</feature>
<protein>
    <submittedName>
        <fullName evidence="2">Alpha/beta hydrolase</fullName>
    </submittedName>
</protein>
<keyword evidence="2" id="KW-0378">Hydrolase</keyword>
<dbReference type="PROSITE" id="PS51257">
    <property type="entry name" value="PROKAR_LIPOPROTEIN"/>
    <property type="match status" value="1"/>
</dbReference>